<sequence length="119" mass="14155">MYICDECHEDQQHSKYHVPAILHSKNRNRILHLECCSRENLVNRINEIIESEIMFYEDVSKLVENFNSETLEKFKKKYGTYEEIIGSMKYDPMQDAMLASQIDKFLEILAVINELEKHL</sequence>
<evidence type="ECO:0000313" key="2">
    <source>
        <dbReference type="Proteomes" id="UP000266745"/>
    </source>
</evidence>
<reference evidence="1 2" key="1">
    <citation type="journal article" date="2016" name="Sci. Rep.">
        <title>A novel ammonia-oxidizing archaeon from wastewater treatment plant: Its enrichment, physiological and genomic characteristics.</title>
        <authorList>
            <person name="Li Y."/>
            <person name="Ding K."/>
            <person name="Wen X."/>
            <person name="Zhang B."/>
            <person name="Shen B."/>
            <person name="Yang Y."/>
        </authorList>
    </citation>
    <scope>NUCLEOTIDE SEQUENCE [LARGE SCALE GENOMIC DNA]</scope>
    <source>
        <strain evidence="1 2">SAT1</strain>
    </source>
</reference>
<dbReference type="EMBL" id="CP011097">
    <property type="protein sequence ID" value="AJZ76213.1"/>
    <property type="molecule type" value="Genomic_DNA"/>
</dbReference>
<protein>
    <submittedName>
        <fullName evidence="1">Uncharacterized protein</fullName>
    </submittedName>
</protein>
<dbReference type="GeneID" id="24874375"/>
<dbReference type="Proteomes" id="UP000266745">
    <property type="component" value="Chromosome"/>
</dbReference>
<evidence type="ECO:0000313" key="1">
    <source>
        <dbReference type="EMBL" id="AJZ76213.1"/>
    </source>
</evidence>
<dbReference type="RefSeq" id="WP_048186903.1">
    <property type="nucleotide sequence ID" value="NZ_CP011097.1"/>
</dbReference>
<dbReference type="KEGG" id="tah:SU86_007370"/>
<proteinExistence type="predicted"/>
<dbReference type="STRING" id="1603555.SU86_007370"/>
<accession>A0A3G1B2W9</accession>
<keyword evidence="2" id="KW-1185">Reference proteome</keyword>
<gene>
    <name evidence="1" type="ORF">SU86_007370</name>
</gene>
<organism evidence="1 2">
    <name type="scientific">Candidatus Nitrosotenuis cloacae</name>
    <dbReference type="NCBI Taxonomy" id="1603555"/>
    <lineage>
        <taxon>Archaea</taxon>
        <taxon>Nitrososphaerota</taxon>
        <taxon>Candidatus Nitrosotenuis</taxon>
    </lineage>
</organism>
<name>A0A3G1B2W9_9ARCH</name>
<dbReference type="AlphaFoldDB" id="A0A3G1B2W9"/>